<evidence type="ECO:0000313" key="1">
    <source>
        <dbReference type="EMBL" id="AUM59614.1"/>
    </source>
</evidence>
<evidence type="ECO:0000313" key="2">
    <source>
        <dbReference type="Proteomes" id="UP000240704"/>
    </source>
</evidence>
<protein>
    <submittedName>
        <fullName evidence="1">Uncharacterized protein</fullName>
    </submittedName>
</protein>
<name>A0A2I6PHT5_9CAUD</name>
<organism evidence="1 2">
    <name type="scientific">Pseudomonas phage PMBT3</name>
    <dbReference type="NCBI Taxonomy" id="2059856"/>
    <lineage>
        <taxon>Viruses</taxon>
        <taxon>Duplodnaviria</taxon>
        <taxon>Heunggongvirae</taxon>
        <taxon>Uroviricota</taxon>
        <taxon>Caudoviricetes</taxon>
        <taxon>Maxrubnervirus</taxon>
        <taxon>Maxrubnervirus PMBT3</taxon>
    </lineage>
</organism>
<sequence>MLILSSIAIDPKLSTGGVWAPYMGGEFLLARKGPAYQARIGELYTEHKAIIDAKDKDGLMTPEAILKMQEIHTIAFCEHVLLDWKDVGEKGANGAEELKYTSDLGTKLLMNPVYAELAAYLENYSNNHFYYRAAANLEVAKKVKSSAVS</sequence>
<dbReference type="EMBL" id="MG596799">
    <property type="protein sequence ID" value="AUM59614.1"/>
    <property type="molecule type" value="Genomic_DNA"/>
</dbReference>
<reference evidence="2" key="1">
    <citation type="submission" date="2017-11" db="EMBL/GenBank/DDBJ databases">
        <title>Genome sequence and characterization of the novel virulent phage PMBT3 infecting Pseudomonas sp.</title>
        <authorList>
            <person name="Koberg S."/>
            <person name="Brinks E."/>
            <person name="Heller K.J."/>
            <person name="Neve H."/>
            <person name="Franz C.M.A.P."/>
        </authorList>
    </citation>
    <scope>NUCLEOTIDE SEQUENCE [LARGE SCALE GENOMIC DNA]</scope>
</reference>
<dbReference type="GeneID" id="54986953"/>
<keyword evidence="2" id="KW-1185">Reference proteome</keyword>
<dbReference type="RefSeq" id="YP_009796563.1">
    <property type="nucleotide sequence ID" value="NC_047902.1"/>
</dbReference>
<proteinExistence type="predicted"/>
<accession>A0A2I6PHT5</accession>
<dbReference type="Proteomes" id="UP000240704">
    <property type="component" value="Segment"/>
</dbReference>
<dbReference type="KEGG" id="vg:54986953"/>